<evidence type="ECO:0000313" key="1">
    <source>
        <dbReference type="EMBL" id="TWE12205.1"/>
    </source>
</evidence>
<dbReference type="AlphaFoldDB" id="A0A561E9A6"/>
<reference evidence="1 2" key="1">
    <citation type="submission" date="2019-06" db="EMBL/GenBank/DDBJ databases">
        <title>Sequencing the genomes of 1000 actinobacteria strains.</title>
        <authorList>
            <person name="Klenk H.-P."/>
        </authorList>
    </citation>
    <scope>NUCLEOTIDE SEQUENCE [LARGE SCALE GENOMIC DNA]</scope>
    <source>
        <strain evidence="1 2">DSM 19560</strain>
    </source>
</reference>
<proteinExistence type="predicted"/>
<protein>
    <submittedName>
        <fullName evidence="1">Uncharacterized protein DUF2017</fullName>
    </submittedName>
</protein>
<accession>A0A561E9A6</accession>
<sequence length="193" mass="21074">MATAFTRKGSRVSCTMESDERMLVRELLSQTRQLLEPEGDLTGDPVEDLMASIGKRADPAELADRDPALARLLPDGHRDDPEVAAEFRSLTEHGLRQRKSANLSTAIAAIDGQSGGDRLDLDLGQAQALLIALTDVRLALGERLGLRTDRDSEALQDELARAGSERASDPRVMTALYYDFLSWLQESLAGVLL</sequence>
<keyword evidence="2" id="KW-1185">Reference proteome</keyword>
<dbReference type="Pfam" id="PF09438">
    <property type="entry name" value="DUF2017"/>
    <property type="match status" value="1"/>
</dbReference>
<name>A0A561E9A6_9MICO</name>
<dbReference type="Proteomes" id="UP000318297">
    <property type="component" value="Unassembled WGS sequence"/>
</dbReference>
<evidence type="ECO:0000313" key="2">
    <source>
        <dbReference type="Proteomes" id="UP000318297"/>
    </source>
</evidence>
<dbReference type="RefSeq" id="WP_246104455.1">
    <property type="nucleotide sequence ID" value="NZ_VIVQ01000001.1"/>
</dbReference>
<dbReference type="EMBL" id="VIVQ01000001">
    <property type="protein sequence ID" value="TWE12205.1"/>
    <property type="molecule type" value="Genomic_DNA"/>
</dbReference>
<gene>
    <name evidence="1" type="ORF">BKA23_1003</name>
</gene>
<organism evidence="1 2">
    <name type="scientific">Rudaeicoccus suwonensis</name>
    <dbReference type="NCBI Taxonomy" id="657409"/>
    <lineage>
        <taxon>Bacteria</taxon>
        <taxon>Bacillati</taxon>
        <taxon>Actinomycetota</taxon>
        <taxon>Actinomycetes</taxon>
        <taxon>Micrococcales</taxon>
        <taxon>Dermacoccaceae</taxon>
        <taxon>Rudaeicoccus</taxon>
    </lineage>
</organism>
<comment type="caution">
    <text evidence="1">The sequence shown here is derived from an EMBL/GenBank/DDBJ whole genome shotgun (WGS) entry which is preliminary data.</text>
</comment>
<dbReference type="InterPro" id="IPR018561">
    <property type="entry name" value="AosR"/>
</dbReference>